<name>A0A9D1WFE2_9FIRM</name>
<dbReference type="SMART" id="SM00635">
    <property type="entry name" value="BID_2"/>
    <property type="match status" value="3"/>
</dbReference>
<comment type="caution">
    <text evidence="4">The sequence shown here is derived from an EMBL/GenBank/DDBJ whole genome shotgun (WGS) entry which is preliminary data.</text>
</comment>
<evidence type="ECO:0000256" key="1">
    <source>
        <dbReference type="SAM" id="MobiDB-lite"/>
    </source>
</evidence>
<feature type="domain" description="BIG2" evidence="3">
    <location>
        <begin position="543"/>
        <end position="617"/>
    </location>
</feature>
<dbReference type="Pfam" id="PF02368">
    <property type="entry name" value="Big_2"/>
    <property type="match status" value="3"/>
</dbReference>
<reference evidence="4" key="2">
    <citation type="submission" date="2021-04" db="EMBL/GenBank/DDBJ databases">
        <authorList>
            <person name="Gilroy R."/>
        </authorList>
    </citation>
    <scope>NUCLEOTIDE SEQUENCE</scope>
    <source>
        <strain evidence="4">ChiSjej1B19-8411</strain>
    </source>
</reference>
<dbReference type="EMBL" id="DXEX01000009">
    <property type="protein sequence ID" value="HIX58156.1"/>
    <property type="molecule type" value="Genomic_DNA"/>
</dbReference>
<feature type="region of interest" description="Disordered" evidence="1">
    <location>
        <begin position="33"/>
        <end position="67"/>
    </location>
</feature>
<evidence type="ECO:0000313" key="4">
    <source>
        <dbReference type="EMBL" id="HIX58156.1"/>
    </source>
</evidence>
<protein>
    <submittedName>
        <fullName evidence="4">Ig-like domain-containing protein</fullName>
    </submittedName>
</protein>
<evidence type="ECO:0000313" key="5">
    <source>
        <dbReference type="Proteomes" id="UP000886817"/>
    </source>
</evidence>
<feature type="domain" description="BIG2" evidence="3">
    <location>
        <begin position="628"/>
        <end position="705"/>
    </location>
</feature>
<dbReference type="Proteomes" id="UP000886817">
    <property type="component" value="Unassembled WGS sequence"/>
</dbReference>
<dbReference type="AlphaFoldDB" id="A0A9D1WFE2"/>
<evidence type="ECO:0000256" key="2">
    <source>
        <dbReference type="SAM" id="SignalP"/>
    </source>
</evidence>
<evidence type="ECO:0000259" key="3">
    <source>
        <dbReference type="SMART" id="SM00635"/>
    </source>
</evidence>
<feature type="compositionally biased region" description="Acidic residues" evidence="1">
    <location>
        <begin position="42"/>
        <end position="55"/>
    </location>
</feature>
<feature type="signal peptide" evidence="2">
    <location>
        <begin position="1"/>
        <end position="23"/>
    </location>
</feature>
<dbReference type="InterPro" id="IPR008964">
    <property type="entry name" value="Invasin/intimin_cell_adhesion"/>
</dbReference>
<feature type="chain" id="PRO_5038810883" evidence="2">
    <location>
        <begin position="24"/>
        <end position="813"/>
    </location>
</feature>
<feature type="domain" description="BIG2" evidence="3">
    <location>
        <begin position="709"/>
        <end position="785"/>
    </location>
</feature>
<keyword evidence="2" id="KW-0732">Signal</keyword>
<dbReference type="Gene3D" id="2.60.40.1080">
    <property type="match status" value="3"/>
</dbReference>
<gene>
    <name evidence="4" type="ORF">IAA45_00355</name>
</gene>
<organism evidence="4 5">
    <name type="scientific">Candidatus Blautia gallistercoris</name>
    <dbReference type="NCBI Taxonomy" id="2838490"/>
    <lineage>
        <taxon>Bacteria</taxon>
        <taxon>Bacillati</taxon>
        <taxon>Bacillota</taxon>
        <taxon>Clostridia</taxon>
        <taxon>Lachnospirales</taxon>
        <taxon>Lachnospiraceae</taxon>
        <taxon>Blautia</taxon>
    </lineage>
</organism>
<accession>A0A9D1WFE2</accession>
<reference evidence="4" key="1">
    <citation type="journal article" date="2021" name="PeerJ">
        <title>Extensive microbial diversity within the chicken gut microbiome revealed by metagenomics and culture.</title>
        <authorList>
            <person name="Gilroy R."/>
            <person name="Ravi A."/>
            <person name="Getino M."/>
            <person name="Pursley I."/>
            <person name="Horton D.L."/>
            <person name="Alikhan N.F."/>
            <person name="Baker D."/>
            <person name="Gharbi K."/>
            <person name="Hall N."/>
            <person name="Watson M."/>
            <person name="Adriaenssens E.M."/>
            <person name="Foster-Nyarko E."/>
            <person name="Jarju S."/>
            <person name="Secka A."/>
            <person name="Antonio M."/>
            <person name="Oren A."/>
            <person name="Chaudhuri R.R."/>
            <person name="La Ragione R."/>
            <person name="Hildebrand F."/>
            <person name="Pallen M.J."/>
        </authorList>
    </citation>
    <scope>NUCLEOTIDE SEQUENCE</scope>
    <source>
        <strain evidence="4">ChiSjej1B19-8411</strain>
    </source>
</reference>
<sequence length="813" mass="82798">MKRLFSIFLTVTLCTGLLTTAAAGSFQPEVPAKQEGFSAATESDDFSTSDNDTDTEGFSASSEEDEGNLLAETVAQVNYLDYDADTGQFVTAQAEDVIVIDENTTTWGDSGKETWYLARGTVTIPDMVTVNGTVNLILEDGCNLTVSENIYMPAAPRDSTTTLNIYAQSEGDSMGSLTAHGAPSSYENEFYAAIGNSAPPAGMGNGHGLYDSSLYVYGGNVTANSPDYAARSDEQFGILLDKIEIHGGIVNAYGGHYGLSSQTDASVNFSQLIIDNGILNASGGIYGISSIALHLNGGTVNATGSTSAVYATTSSVPSGIGVTNGTLNATGGTYGIQVYNTHFQVNGGTINTSGSESGILLTISQFSIINGTINASSDKIGITGERSTLNINGGIINAIGNQSNGNYAGIDFHDFTHSPGVSSEAHLYVNNGILVAEGNPAINTTSGDYVYNKGIVMAGTIGTVYANTEEGKNFTLTTDWTLEEGKTLNVPEDITLTIQEGTTLTVKGTLNNSGTIINKGNIYIAGDSGQITGTGTFEGNSAVQLGISLDRTSLSLTTGNTSQLTATVFPADTPVTWSSSNTGVATVSGSGLVTAVGSGTANITVSATINGSIYNATCTVSVSAPYYPVTDISLDQSSLALDKGTSTTLHATITPSYATNRTVTLSSSNTDIATVSGSGTVTAVGPGTAVITASAGGCTATCTVTVSVPITGITLSPATLDLAVNGQETLTAAVEPADADQTVTWTSDNPAVASVDASGTVTGVGKGTAVVTATTADGAYQASCTVTVPAQPASTVLSVTGRPLPPLLFPGML</sequence>
<proteinExistence type="predicted"/>
<dbReference type="InterPro" id="IPR003343">
    <property type="entry name" value="Big_2"/>
</dbReference>
<dbReference type="SUPFAM" id="SSF49373">
    <property type="entry name" value="Invasin/intimin cell-adhesion fragments"/>
    <property type="match status" value="3"/>
</dbReference>